<protein>
    <recommendedName>
        <fullName evidence="6">MFS transporter</fullName>
    </recommendedName>
</protein>
<dbReference type="SUPFAM" id="SSF103473">
    <property type="entry name" value="MFS general substrate transporter"/>
    <property type="match status" value="1"/>
</dbReference>
<feature type="transmembrane region" description="Helical" evidence="3">
    <location>
        <begin position="160"/>
        <end position="178"/>
    </location>
</feature>
<keyword evidence="3" id="KW-0812">Transmembrane</keyword>
<dbReference type="GeneID" id="84633011"/>
<dbReference type="InterPro" id="IPR036259">
    <property type="entry name" value="MFS_trans_sf"/>
</dbReference>
<evidence type="ECO:0000256" key="1">
    <source>
        <dbReference type="ARBA" id="ARBA00009617"/>
    </source>
</evidence>
<feature type="transmembrane region" description="Helical" evidence="3">
    <location>
        <begin position="190"/>
        <end position="212"/>
    </location>
</feature>
<organism evidence="4 5">
    <name type="scientific">Mixta calida</name>
    <dbReference type="NCBI Taxonomy" id="665913"/>
    <lineage>
        <taxon>Bacteria</taxon>
        <taxon>Pseudomonadati</taxon>
        <taxon>Pseudomonadota</taxon>
        <taxon>Gammaproteobacteria</taxon>
        <taxon>Enterobacterales</taxon>
        <taxon>Erwiniaceae</taxon>
        <taxon>Mixta</taxon>
    </lineage>
</organism>
<gene>
    <name evidence="4" type="ORF">C2E16_19010</name>
</gene>
<sequence length="282" mass="31891">MYIWATYLLWGFTYTIMDVPFWSLVPCITLDKQEREALMPWPRFFASSAGYLTGVLSLPLVHWLGAGNEGEGFMRFTFILVFFFILSTLVILRNVKERYSSSHSTQQVAHRLRDVLTLIYRNKPLFALLIMALSWNLAHNIITSFAIYYFKYVVGRADLFPWYMMFAGVANLLAIVLFPRLARRFSRRKLWGAASLLPVLSCFLLLSVALFAPPTGRLRSAACRILLSLAAQHNRLLSACAARPDGASLPGALPPDRALLRCGAAVSRINIPFCRLPHSVRD</sequence>
<dbReference type="EMBL" id="CP026378">
    <property type="protein sequence ID" value="AUY26780.1"/>
    <property type="molecule type" value="Genomic_DNA"/>
</dbReference>
<comment type="similarity">
    <text evidence="1">Belongs to the sodium:galactoside symporter (TC 2.A.2) family.</text>
</comment>
<feature type="transmembrane region" description="Helical" evidence="3">
    <location>
        <begin position="125"/>
        <end position="148"/>
    </location>
</feature>
<feature type="transmembrane region" description="Helical" evidence="3">
    <location>
        <begin position="41"/>
        <end position="61"/>
    </location>
</feature>
<keyword evidence="2" id="KW-0813">Transport</keyword>
<reference evidence="4 5" key="1">
    <citation type="submission" date="2018-01" db="EMBL/GenBank/DDBJ databases">
        <title>Complete and assembled Genome of Pantoea calida DSM22759T.</title>
        <authorList>
            <person name="Stevens M.J.A."/>
            <person name="Zurfluh K."/>
            <person name="Stephan R."/>
        </authorList>
    </citation>
    <scope>NUCLEOTIDE SEQUENCE [LARGE SCALE GENOMIC DNA]</scope>
    <source>
        <strain evidence="4 5">DSM 22759</strain>
    </source>
</reference>
<dbReference type="RefSeq" id="WP_084970145.1">
    <property type="nucleotide sequence ID" value="NZ_CP026378.1"/>
</dbReference>
<dbReference type="PANTHER" id="PTHR11328">
    <property type="entry name" value="MAJOR FACILITATOR SUPERFAMILY DOMAIN-CONTAINING PROTEIN"/>
    <property type="match status" value="1"/>
</dbReference>
<evidence type="ECO:0008006" key="6">
    <source>
        <dbReference type="Google" id="ProtNLM"/>
    </source>
</evidence>
<dbReference type="InterPro" id="IPR039672">
    <property type="entry name" value="MFS_2"/>
</dbReference>
<evidence type="ECO:0000313" key="5">
    <source>
        <dbReference type="Proteomes" id="UP000237673"/>
    </source>
</evidence>
<dbReference type="PANTHER" id="PTHR11328:SF36">
    <property type="entry name" value="MELIBIOSE PERMEASE"/>
    <property type="match status" value="1"/>
</dbReference>
<keyword evidence="5" id="KW-1185">Reference proteome</keyword>
<feature type="transmembrane region" description="Helical" evidence="3">
    <location>
        <begin position="6"/>
        <end position="29"/>
    </location>
</feature>
<name>A0ABM6S4Z6_9GAMM</name>
<dbReference type="Proteomes" id="UP000237673">
    <property type="component" value="Chromosome"/>
</dbReference>
<evidence type="ECO:0000256" key="2">
    <source>
        <dbReference type="ARBA" id="ARBA00022847"/>
    </source>
</evidence>
<evidence type="ECO:0000313" key="4">
    <source>
        <dbReference type="EMBL" id="AUY26780.1"/>
    </source>
</evidence>
<keyword evidence="3" id="KW-1133">Transmembrane helix</keyword>
<keyword evidence="3" id="KW-0472">Membrane</keyword>
<accession>A0ABM6S4Z6</accession>
<keyword evidence="2" id="KW-0769">Symport</keyword>
<dbReference type="Pfam" id="PF13347">
    <property type="entry name" value="MFS_2"/>
    <property type="match status" value="1"/>
</dbReference>
<evidence type="ECO:0000256" key="3">
    <source>
        <dbReference type="SAM" id="Phobius"/>
    </source>
</evidence>
<feature type="transmembrane region" description="Helical" evidence="3">
    <location>
        <begin position="73"/>
        <end position="92"/>
    </location>
</feature>
<proteinExistence type="inferred from homology"/>
<dbReference type="Gene3D" id="1.20.1250.20">
    <property type="entry name" value="MFS general substrate transporter like domains"/>
    <property type="match status" value="1"/>
</dbReference>